<evidence type="ECO:0000313" key="1">
    <source>
        <dbReference type="EMBL" id="EJZ58208.1"/>
    </source>
</evidence>
<organism evidence="1 2">
    <name type="scientific">Pseudomonas fluorescens R124</name>
    <dbReference type="NCBI Taxonomy" id="743713"/>
    <lineage>
        <taxon>Bacteria</taxon>
        <taxon>Pseudomonadati</taxon>
        <taxon>Pseudomonadota</taxon>
        <taxon>Gammaproteobacteria</taxon>
        <taxon>Pseudomonadales</taxon>
        <taxon>Pseudomonadaceae</taxon>
        <taxon>Pseudomonas</taxon>
    </lineage>
</organism>
<evidence type="ECO:0000313" key="2">
    <source>
        <dbReference type="Proteomes" id="UP000006045"/>
    </source>
</evidence>
<protein>
    <submittedName>
        <fullName evidence="1">Uncharacterized protein</fullName>
    </submittedName>
</protein>
<sequence>MSDLVQGEVKCRDPGDGSGDVVIELSPDILTAMNVGLSDLLSIELVEGMVVLKPIRNAGTKS</sequence>
<dbReference type="OrthoDB" id="6938975at2"/>
<gene>
    <name evidence="1" type="ORF">I1A_002535</name>
</gene>
<dbReference type="EMBL" id="CM001561">
    <property type="protein sequence ID" value="EJZ58208.1"/>
    <property type="molecule type" value="Genomic_DNA"/>
</dbReference>
<dbReference type="RefSeq" id="WP_003224763.1">
    <property type="nucleotide sequence ID" value="NZ_CM001561.1"/>
</dbReference>
<dbReference type="Proteomes" id="UP000006045">
    <property type="component" value="Chromosome"/>
</dbReference>
<name>A0A7U9GSM4_PSEFL</name>
<accession>A0A7U9GSM4</accession>
<dbReference type="AlphaFoldDB" id="A0A7U9GSM4"/>
<reference evidence="1 2" key="1">
    <citation type="submission" date="2012-08" db="EMBL/GenBank/DDBJ databases">
        <title>The genome of cave-isolated P. fluorescens strain R124 demonstrates phenotypic adaptation to the mineral environment.</title>
        <authorList>
            <person name="Barton M.D."/>
            <person name="Petronio M."/>
            <person name="Giarrizzo J.G."/>
            <person name="Bowling B.V."/>
            <person name="Barton H.A."/>
        </authorList>
    </citation>
    <scope>NUCLEOTIDE SEQUENCE [LARGE SCALE GENOMIC DNA]</scope>
    <source>
        <strain evidence="1 2">R124</strain>
    </source>
</reference>
<proteinExistence type="predicted"/>